<feature type="chain" id="PRO_5035245493" evidence="1">
    <location>
        <begin position="23"/>
        <end position="598"/>
    </location>
</feature>
<organism evidence="3 4">
    <name type="scientific">Acanthopleuribacter pedis</name>
    <dbReference type="NCBI Taxonomy" id="442870"/>
    <lineage>
        <taxon>Bacteria</taxon>
        <taxon>Pseudomonadati</taxon>
        <taxon>Acidobacteriota</taxon>
        <taxon>Holophagae</taxon>
        <taxon>Acanthopleuribacterales</taxon>
        <taxon>Acanthopleuribacteraceae</taxon>
        <taxon>Acanthopleuribacter</taxon>
    </lineage>
</organism>
<dbReference type="InterPro" id="IPR012334">
    <property type="entry name" value="Pectin_lyas_fold"/>
</dbReference>
<evidence type="ECO:0000256" key="1">
    <source>
        <dbReference type="SAM" id="SignalP"/>
    </source>
</evidence>
<evidence type="ECO:0000313" key="4">
    <source>
        <dbReference type="Proteomes" id="UP000664417"/>
    </source>
</evidence>
<protein>
    <submittedName>
        <fullName evidence="3">Right-handed parallel beta-helix repeat-containing protein</fullName>
    </submittedName>
</protein>
<dbReference type="Gene3D" id="2.160.20.10">
    <property type="entry name" value="Single-stranded right-handed beta-helix, Pectin lyase-like"/>
    <property type="match status" value="2"/>
</dbReference>
<sequence>MKFFTRLFFVSVLFLTTTAVFANGNLPTTVVHIGPGSDLKTEVADLVAAGGGTLILEEGTWIVPAGMIPVTVPIRILGAGAGSTVLESGIDRAFPLFDVQANFSLEGLTFNDWDEPVVQSLGATLEWLEIRGCHFSNVSHYVITTHKTQGSIHLRADNIHRFVLEDALFTNCHAALKLRAHKYLRNVTIRNNQVDGVVVAGFLVGVNGPNYQPYQTDYVITGNTVKNVIGPQGNTNEIYAIQVLGSQAVIADNLVQTVKNDTPNSSSFGIYTKMTDSIIRDNTVLDVAGAGIQVKGRSPNTANNGDNLGYGNRVTHNLIQGPHASNGLISFGIALNCSDTTLSDNMISEVDRGIYLHFDGTNNLIENNKISHFRASGIQIDQMAKGLTIRHNRIFAHQGSGGKGIYFNAFCANEGLCMMVNVLVEGNHIEAMNDQVGVYFNASQSDPVPIRNMTVRNNVIRDATYGIGFFNDGTYENVVIADNTIQATVPIQRLDRVDSYRIHGNDNGAAKIRGSFPIAGGGGAVLSETVDHGAIMTPSVEQVKVTLIGDPADVATVSATVQSVGSASFQVVLNQAPLNDMVAFWEIQPDEKVIDNNQ</sequence>
<keyword evidence="4" id="KW-1185">Reference proteome</keyword>
<evidence type="ECO:0000313" key="3">
    <source>
        <dbReference type="EMBL" id="MBO1322386.1"/>
    </source>
</evidence>
<dbReference type="RefSeq" id="WP_207862359.1">
    <property type="nucleotide sequence ID" value="NZ_JAFREP010000035.1"/>
</dbReference>
<proteinExistence type="predicted"/>
<comment type="caution">
    <text evidence="3">The sequence shown here is derived from an EMBL/GenBank/DDBJ whole genome shotgun (WGS) entry which is preliminary data.</text>
</comment>
<keyword evidence="1" id="KW-0732">Signal</keyword>
<feature type="signal peptide" evidence="1">
    <location>
        <begin position="1"/>
        <end position="22"/>
    </location>
</feature>
<evidence type="ECO:0000259" key="2">
    <source>
        <dbReference type="Pfam" id="PF13229"/>
    </source>
</evidence>
<dbReference type="AlphaFoldDB" id="A0A8J7U8C7"/>
<dbReference type="NCBIfam" id="TIGR03804">
    <property type="entry name" value="para_beta_helix"/>
    <property type="match status" value="1"/>
</dbReference>
<dbReference type="InterPro" id="IPR011050">
    <property type="entry name" value="Pectin_lyase_fold/virulence"/>
</dbReference>
<dbReference type="Pfam" id="PF13229">
    <property type="entry name" value="Beta_helix"/>
    <property type="match status" value="1"/>
</dbReference>
<dbReference type="Proteomes" id="UP000664417">
    <property type="component" value="Unassembled WGS sequence"/>
</dbReference>
<accession>A0A8J7U8C7</accession>
<name>A0A8J7U8C7_9BACT</name>
<gene>
    <name evidence="3" type="ORF">J3U88_28190</name>
</gene>
<dbReference type="SUPFAM" id="SSF51126">
    <property type="entry name" value="Pectin lyase-like"/>
    <property type="match status" value="1"/>
</dbReference>
<dbReference type="InterPro" id="IPR006626">
    <property type="entry name" value="PbH1"/>
</dbReference>
<dbReference type="InterPro" id="IPR022441">
    <property type="entry name" value="Para_beta_helix_rpt-2"/>
</dbReference>
<feature type="domain" description="Right handed beta helix" evidence="2">
    <location>
        <begin position="269"/>
        <end position="406"/>
    </location>
</feature>
<dbReference type="EMBL" id="JAFREP010000035">
    <property type="protein sequence ID" value="MBO1322386.1"/>
    <property type="molecule type" value="Genomic_DNA"/>
</dbReference>
<dbReference type="InterPro" id="IPR039448">
    <property type="entry name" value="Beta_helix"/>
</dbReference>
<dbReference type="SMART" id="SM00710">
    <property type="entry name" value="PbH1"/>
    <property type="match status" value="9"/>
</dbReference>
<reference evidence="3" key="1">
    <citation type="submission" date="2021-03" db="EMBL/GenBank/DDBJ databases">
        <authorList>
            <person name="Wang G."/>
        </authorList>
    </citation>
    <scope>NUCLEOTIDE SEQUENCE</scope>
    <source>
        <strain evidence="3">KCTC 12899</strain>
    </source>
</reference>